<dbReference type="InterPro" id="IPR036165">
    <property type="entry name" value="YefM-like_sf"/>
</dbReference>
<protein>
    <submittedName>
        <fullName evidence="2">Type II toxin-antitoxin system Phd/YefM family antitoxin</fullName>
    </submittedName>
</protein>
<evidence type="ECO:0000313" key="2">
    <source>
        <dbReference type="EMBL" id="RZV38118.1"/>
    </source>
</evidence>
<reference evidence="2 3" key="1">
    <citation type="submission" date="2019-01" db="EMBL/GenBank/DDBJ databases">
        <title>Insights into ecological role of a new deltaproteobacterial order Candidatus Sinidesulfobacterales (Sva0485) by metagenomics and metatranscriptomics.</title>
        <authorList>
            <person name="Tan S."/>
            <person name="Liu J."/>
            <person name="Fang Y."/>
            <person name="Hedlund B."/>
            <person name="Lian Z.-H."/>
            <person name="Huang L.-Y."/>
            <person name="Li J.-T."/>
            <person name="Huang L.-N."/>
            <person name="Li W.-J."/>
            <person name="Jiang H.-C."/>
            <person name="Dong H.-L."/>
            <person name="Shu W.-S."/>
        </authorList>
    </citation>
    <scope>NUCLEOTIDE SEQUENCE [LARGE SCALE GENOMIC DNA]</scope>
    <source>
        <strain evidence="2">AP4</strain>
    </source>
</reference>
<sequence>MKFITSKELRNNPSKLWESGAGGETVVTVNGKPKAIVIELDGDDVEEQLKSIRRAKAESALDKLRLYSIQKGLNKLTDKEILTEIEKTRKENLK</sequence>
<comment type="caution">
    <text evidence="2">The sequence shown here is derived from an EMBL/GenBank/DDBJ whole genome shotgun (WGS) entry which is preliminary data.</text>
</comment>
<organism evidence="2 3">
    <name type="scientific">Candidatus Acidulodesulfobacterium acidiphilum</name>
    <dbReference type="NCBI Taxonomy" id="2597224"/>
    <lineage>
        <taxon>Bacteria</taxon>
        <taxon>Deltaproteobacteria</taxon>
        <taxon>Candidatus Acidulodesulfobacterales</taxon>
        <taxon>Candidatus Acidulodesulfobacterium</taxon>
    </lineage>
</organism>
<dbReference type="EMBL" id="SHMQ01000024">
    <property type="protein sequence ID" value="RZV38118.1"/>
    <property type="molecule type" value="Genomic_DNA"/>
</dbReference>
<comment type="similarity">
    <text evidence="1">Belongs to the phD/YefM antitoxin family.</text>
</comment>
<dbReference type="SUPFAM" id="SSF143120">
    <property type="entry name" value="YefM-like"/>
    <property type="match status" value="1"/>
</dbReference>
<name>A0A520XAE8_9DELT</name>
<proteinExistence type="inferred from homology"/>
<accession>A0A520XAE8</accession>
<dbReference type="Proteomes" id="UP000322454">
    <property type="component" value="Unassembled WGS sequence"/>
</dbReference>
<evidence type="ECO:0000256" key="1">
    <source>
        <dbReference type="ARBA" id="ARBA00009981"/>
    </source>
</evidence>
<evidence type="ECO:0000313" key="3">
    <source>
        <dbReference type="Proteomes" id="UP000322454"/>
    </source>
</evidence>
<dbReference type="AlphaFoldDB" id="A0A520XAE8"/>
<gene>
    <name evidence="2" type="ORF">EVJ48_07770</name>
</gene>